<evidence type="ECO:0000313" key="2">
    <source>
        <dbReference type="Proteomes" id="UP001164459"/>
    </source>
</evidence>
<organism evidence="1 2">
    <name type="scientific">Nannocystis punicea</name>
    <dbReference type="NCBI Taxonomy" id="2995304"/>
    <lineage>
        <taxon>Bacteria</taxon>
        <taxon>Pseudomonadati</taxon>
        <taxon>Myxococcota</taxon>
        <taxon>Polyangia</taxon>
        <taxon>Nannocystales</taxon>
        <taxon>Nannocystaceae</taxon>
        <taxon>Nannocystis</taxon>
    </lineage>
</organism>
<gene>
    <name evidence="1" type="ORF">O0S08_34365</name>
</gene>
<sequence length="40" mass="4843">MTFFQLLREFLAQRGQALDEPDVAWRDWPRDKSEFVLEDS</sequence>
<dbReference type="Proteomes" id="UP001164459">
    <property type="component" value="Chromosome"/>
</dbReference>
<proteinExistence type="predicted"/>
<reference evidence="1" key="1">
    <citation type="submission" date="2022-11" db="EMBL/GenBank/DDBJ databases">
        <title>Minimal conservation of predation-associated metabolite biosynthetic gene clusters underscores biosynthetic potential of Myxococcota including descriptions for ten novel species: Archangium lansinium sp. nov., Myxococcus landrumus sp. nov., Nannocystis bai.</title>
        <authorList>
            <person name="Ahearne A."/>
            <person name="Stevens C."/>
            <person name="Dowd S."/>
        </authorList>
    </citation>
    <scope>NUCLEOTIDE SEQUENCE</scope>
    <source>
        <strain evidence="1">Fl3</strain>
    </source>
</reference>
<keyword evidence="2" id="KW-1185">Reference proteome</keyword>
<protein>
    <submittedName>
        <fullName evidence="1">Uncharacterized protein</fullName>
    </submittedName>
</protein>
<name>A0ABY7GWL9_9BACT</name>
<dbReference type="EMBL" id="CP114040">
    <property type="protein sequence ID" value="WAS91300.1"/>
    <property type="molecule type" value="Genomic_DNA"/>
</dbReference>
<dbReference type="RefSeq" id="WP_269033664.1">
    <property type="nucleotide sequence ID" value="NZ_CP114040.1"/>
</dbReference>
<accession>A0ABY7GWL9</accession>
<evidence type="ECO:0000313" key="1">
    <source>
        <dbReference type="EMBL" id="WAS91300.1"/>
    </source>
</evidence>